<dbReference type="InterPro" id="IPR008258">
    <property type="entry name" value="Transglycosylase_SLT_dom_1"/>
</dbReference>
<evidence type="ECO:0000313" key="6">
    <source>
        <dbReference type="Proteomes" id="UP000523821"/>
    </source>
</evidence>
<dbReference type="Proteomes" id="UP000523821">
    <property type="component" value="Unassembled WGS sequence"/>
</dbReference>
<feature type="domain" description="Transglycosylase SLT" evidence="4">
    <location>
        <begin position="50"/>
        <end position="149"/>
    </location>
</feature>
<dbReference type="Gene3D" id="1.10.530.10">
    <property type="match status" value="1"/>
</dbReference>
<dbReference type="AlphaFoldDB" id="A0A7W9L1V3"/>
<dbReference type="RefSeq" id="WP_183855303.1">
    <property type="nucleotide sequence ID" value="NZ_JACHOO010000003.1"/>
</dbReference>
<feature type="chain" id="PRO_5030887219" evidence="3">
    <location>
        <begin position="25"/>
        <end position="166"/>
    </location>
</feature>
<evidence type="ECO:0000256" key="3">
    <source>
        <dbReference type="SAM" id="SignalP"/>
    </source>
</evidence>
<dbReference type="Pfam" id="PF01464">
    <property type="entry name" value="SLT"/>
    <property type="match status" value="1"/>
</dbReference>
<keyword evidence="3" id="KW-0732">Signal</keyword>
<organism evidence="5 6">
    <name type="scientific">Prosthecomicrobium pneumaticum</name>
    <dbReference type="NCBI Taxonomy" id="81895"/>
    <lineage>
        <taxon>Bacteria</taxon>
        <taxon>Pseudomonadati</taxon>
        <taxon>Pseudomonadota</taxon>
        <taxon>Alphaproteobacteria</taxon>
        <taxon>Hyphomicrobiales</taxon>
        <taxon>Kaistiaceae</taxon>
        <taxon>Prosthecomicrobium</taxon>
    </lineage>
</organism>
<reference evidence="5 6" key="1">
    <citation type="submission" date="2020-08" db="EMBL/GenBank/DDBJ databases">
        <title>Genomic Encyclopedia of Type Strains, Phase IV (KMG-IV): sequencing the most valuable type-strain genomes for metagenomic binning, comparative biology and taxonomic classification.</title>
        <authorList>
            <person name="Goeker M."/>
        </authorList>
    </citation>
    <scope>NUCLEOTIDE SEQUENCE [LARGE SCALE GENOMIC DNA]</scope>
    <source>
        <strain evidence="5 6">DSM 16268</strain>
    </source>
</reference>
<evidence type="ECO:0000259" key="4">
    <source>
        <dbReference type="Pfam" id="PF01464"/>
    </source>
</evidence>
<name>A0A7W9L1V3_9HYPH</name>
<keyword evidence="6" id="KW-1185">Reference proteome</keyword>
<proteinExistence type="inferred from homology"/>
<comment type="similarity">
    <text evidence="1">Belongs to the transglycosylase Slt family.</text>
</comment>
<dbReference type="EMBL" id="JACHOO010000003">
    <property type="protein sequence ID" value="MBB5753007.1"/>
    <property type="molecule type" value="Genomic_DNA"/>
</dbReference>
<evidence type="ECO:0000313" key="5">
    <source>
        <dbReference type="EMBL" id="MBB5753007.1"/>
    </source>
</evidence>
<feature type="signal peptide" evidence="3">
    <location>
        <begin position="1"/>
        <end position="24"/>
    </location>
</feature>
<dbReference type="InterPro" id="IPR023346">
    <property type="entry name" value="Lysozyme-like_dom_sf"/>
</dbReference>
<evidence type="ECO:0000256" key="2">
    <source>
        <dbReference type="ARBA" id="ARBA00009387"/>
    </source>
</evidence>
<dbReference type="PANTHER" id="PTHR37423">
    <property type="entry name" value="SOLUBLE LYTIC MUREIN TRANSGLYCOSYLASE-RELATED"/>
    <property type="match status" value="1"/>
</dbReference>
<sequence length="166" mass="17713">MKLSLAPVALALAFCALQALPAAAASGRLLKSNETRIEAANAERPYATLIARHAAENGVPLELAHAVVSVESRYRPNMTGSAGEIGLMQIKLATARGLGYTGSRKALYDPDINLRWGMLYLGMARDLADGDLCGTILRYNAGHAAKRMSKGPARYCSKVRQILASN</sequence>
<evidence type="ECO:0000256" key="1">
    <source>
        <dbReference type="ARBA" id="ARBA00007734"/>
    </source>
</evidence>
<gene>
    <name evidence="5" type="ORF">GGQ63_002061</name>
</gene>
<comment type="similarity">
    <text evidence="2">Belongs to the virb1 family.</text>
</comment>
<protein>
    <submittedName>
        <fullName evidence="5">Soluble lytic murein transglycosylase-like protein</fullName>
    </submittedName>
</protein>
<dbReference type="SUPFAM" id="SSF53955">
    <property type="entry name" value="Lysozyme-like"/>
    <property type="match status" value="1"/>
</dbReference>
<accession>A0A7W9L1V3</accession>
<comment type="caution">
    <text evidence="5">The sequence shown here is derived from an EMBL/GenBank/DDBJ whole genome shotgun (WGS) entry which is preliminary data.</text>
</comment>
<dbReference type="PANTHER" id="PTHR37423:SF2">
    <property type="entry name" value="MEMBRANE-BOUND LYTIC MUREIN TRANSGLYCOSYLASE C"/>
    <property type="match status" value="1"/>
</dbReference>